<protein>
    <submittedName>
        <fullName evidence="8">Multicomponent Na+:H+ antiporter subunit E</fullName>
    </submittedName>
</protein>
<proteinExistence type="inferred from homology"/>
<dbReference type="PANTHER" id="PTHR34584">
    <property type="entry name" value="NA(+)/H(+) ANTIPORTER SUBUNIT E1"/>
    <property type="match status" value="1"/>
</dbReference>
<organism evidence="8 9">
    <name type="scientific">Lipingzhangella halophila</name>
    <dbReference type="NCBI Taxonomy" id="1783352"/>
    <lineage>
        <taxon>Bacteria</taxon>
        <taxon>Bacillati</taxon>
        <taxon>Actinomycetota</taxon>
        <taxon>Actinomycetes</taxon>
        <taxon>Streptosporangiales</taxon>
        <taxon>Nocardiopsidaceae</taxon>
        <taxon>Lipingzhangella</taxon>
    </lineage>
</organism>
<evidence type="ECO:0000256" key="2">
    <source>
        <dbReference type="ARBA" id="ARBA00006228"/>
    </source>
</evidence>
<keyword evidence="3" id="KW-1003">Cell membrane</keyword>
<keyword evidence="6 7" id="KW-0472">Membrane</keyword>
<evidence type="ECO:0000256" key="4">
    <source>
        <dbReference type="ARBA" id="ARBA00022692"/>
    </source>
</evidence>
<evidence type="ECO:0000256" key="3">
    <source>
        <dbReference type="ARBA" id="ARBA00022475"/>
    </source>
</evidence>
<name>A0A7W7RJG7_9ACTN</name>
<evidence type="ECO:0000256" key="5">
    <source>
        <dbReference type="ARBA" id="ARBA00022989"/>
    </source>
</evidence>
<keyword evidence="4 7" id="KW-0812">Transmembrane</keyword>
<dbReference type="EMBL" id="JACHJT010000001">
    <property type="protein sequence ID" value="MBB4933085.1"/>
    <property type="molecule type" value="Genomic_DNA"/>
</dbReference>
<keyword evidence="5 7" id="KW-1133">Transmembrane helix</keyword>
<comment type="subcellular location">
    <subcellularLocation>
        <location evidence="1">Cell membrane</location>
        <topology evidence="1">Multi-pass membrane protein</topology>
    </subcellularLocation>
</comment>
<evidence type="ECO:0000256" key="6">
    <source>
        <dbReference type="ARBA" id="ARBA00023136"/>
    </source>
</evidence>
<feature type="transmembrane region" description="Helical" evidence="7">
    <location>
        <begin position="16"/>
        <end position="34"/>
    </location>
</feature>
<gene>
    <name evidence="8" type="ORF">F4561_003905</name>
</gene>
<dbReference type="GO" id="GO:0005886">
    <property type="term" value="C:plasma membrane"/>
    <property type="evidence" value="ECO:0007669"/>
    <property type="project" value="UniProtKB-SubCell"/>
</dbReference>
<sequence length="211" mass="22958">MSAPGDQERRAGYRRLLGRLPTVVWLTVMWALLWGDLSPGTLLAGAGVASLCYAAARLPHLPVRLRVRPVFVLRLAARIGWDLLWSSVQVAFRVLWRPARVRGAIVAVPMRTDSDLLLAMVSAGLSLVTGSLVIELNRDQGVIYVHGIPIDSPEAAQGLRRRVRHTEELFVRAFGTAEDVAAFEAAEEEFAELLRSSPDSGGDGGAGKERP</sequence>
<keyword evidence="9" id="KW-1185">Reference proteome</keyword>
<dbReference type="Pfam" id="PF01899">
    <property type="entry name" value="MNHE"/>
    <property type="match status" value="1"/>
</dbReference>
<evidence type="ECO:0000313" key="8">
    <source>
        <dbReference type="EMBL" id="MBB4933085.1"/>
    </source>
</evidence>
<reference evidence="8 9" key="1">
    <citation type="submission" date="2020-08" db="EMBL/GenBank/DDBJ databases">
        <title>Sequencing the genomes of 1000 actinobacteria strains.</title>
        <authorList>
            <person name="Klenk H.-P."/>
        </authorList>
    </citation>
    <scope>NUCLEOTIDE SEQUENCE [LARGE SCALE GENOMIC DNA]</scope>
    <source>
        <strain evidence="8 9">DSM 102030</strain>
    </source>
</reference>
<evidence type="ECO:0000256" key="7">
    <source>
        <dbReference type="SAM" id="Phobius"/>
    </source>
</evidence>
<dbReference type="GO" id="GO:0008324">
    <property type="term" value="F:monoatomic cation transmembrane transporter activity"/>
    <property type="evidence" value="ECO:0007669"/>
    <property type="project" value="InterPro"/>
</dbReference>
<dbReference type="NCBIfam" id="NF006521">
    <property type="entry name" value="PRK08965.1-5"/>
    <property type="match status" value="1"/>
</dbReference>
<dbReference type="AlphaFoldDB" id="A0A7W7RJG7"/>
<accession>A0A7W7RJG7</accession>
<evidence type="ECO:0000313" key="9">
    <source>
        <dbReference type="Proteomes" id="UP000523007"/>
    </source>
</evidence>
<dbReference type="Proteomes" id="UP000523007">
    <property type="component" value="Unassembled WGS sequence"/>
</dbReference>
<dbReference type="RefSeq" id="WP_184580754.1">
    <property type="nucleotide sequence ID" value="NZ_JACHJT010000001.1"/>
</dbReference>
<evidence type="ECO:0000256" key="1">
    <source>
        <dbReference type="ARBA" id="ARBA00004651"/>
    </source>
</evidence>
<comment type="similarity">
    <text evidence="2">Belongs to the CPA3 antiporters (TC 2.A.63) subunit E family.</text>
</comment>
<comment type="caution">
    <text evidence="8">The sequence shown here is derived from an EMBL/GenBank/DDBJ whole genome shotgun (WGS) entry which is preliminary data.</text>
</comment>
<dbReference type="InterPro" id="IPR002758">
    <property type="entry name" value="Cation_antiport_E"/>
</dbReference>
<dbReference type="PANTHER" id="PTHR34584:SF1">
    <property type="entry name" value="NA(+)_H(+) ANTIPORTER SUBUNIT E1"/>
    <property type="match status" value="1"/>
</dbReference>